<evidence type="ECO:0000313" key="3">
    <source>
        <dbReference type="Proteomes" id="UP000683925"/>
    </source>
</evidence>
<keyword evidence="3" id="KW-1185">Reference proteome</keyword>
<evidence type="ECO:0000313" key="1">
    <source>
        <dbReference type="EMBL" id="CAD8199531.1"/>
    </source>
</evidence>
<organism evidence="1 3">
    <name type="scientific">Paramecium octaurelia</name>
    <dbReference type="NCBI Taxonomy" id="43137"/>
    <lineage>
        <taxon>Eukaryota</taxon>
        <taxon>Sar</taxon>
        <taxon>Alveolata</taxon>
        <taxon>Ciliophora</taxon>
        <taxon>Intramacronucleata</taxon>
        <taxon>Oligohymenophorea</taxon>
        <taxon>Peniculida</taxon>
        <taxon>Parameciidae</taxon>
        <taxon>Paramecium</taxon>
    </lineage>
</organism>
<name>A0A8S1XF98_PAROT</name>
<proteinExistence type="predicted"/>
<sequence length="268" mass="31814">MEVLHEKHCLIEMLLGQKQELSIEKLKQTQIEELKKQYDLEQSMNQNYNQEKITINRWKKETIQNQNENENKISILEELIKAKNYQLHNFDSLEKIDPEEDWYFEENQKAKKFLNSICNKKVEYLEFQIDVHNILHSCFDDFNPQYNKSYPNFKKSHIEVQINIYIIIQQVALDLGQSQTSMALIKIGQKRMAGLMNGEFYIMASSIVKNNLKPCNFQRFRDDLCQDEYGRTVKVGEGVYFADSVQKCIQDLLLTQKMLVKNILLLLW</sequence>
<dbReference type="EMBL" id="CAJJDP010000119">
    <property type="protein sequence ID" value="CAD8199533.1"/>
    <property type="molecule type" value="Genomic_DNA"/>
</dbReference>
<dbReference type="EMBL" id="CAJJDP010000119">
    <property type="protein sequence ID" value="CAD8199531.1"/>
    <property type="molecule type" value="Genomic_DNA"/>
</dbReference>
<protein>
    <submittedName>
        <fullName evidence="1">Uncharacterized protein</fullName>
    </submittedName>
</protein>
<comment type="caution">
    <text evidence="1">The sequence shown here is derived from an EMBL/GenBank/DDBJ whole genome shotgun (WGS) entry which is preliminary data.</text>
</comment>
<accession>A0A8S1XF98</accession>
<dbReference type="AlphaFoldDB" id="A0A8S1XF98"/>
<gene>
    <name evidence="1" type="ORF">POCTA_138.1.T1190167</name>
    <name evidence="2" type="ORF">POCTA_138.1.T1190168</name>
</gene>
<reference evidence="1" key="1">
    <citation type="submission" date="2021-01" db="EMBL/GenBank/DDBJ databases">
        <authorList>
            <consortium name="Genoscope - CEA"/>
            <person name="William W."/>
        </authorList>
    </citation>
    <scope>NUCLEOTIDE SEQUENCE</scope>
</reference>
<evidence type="ECO:0000313" key="2">
    <source>
        <dbReference type="EMBL" id="CAD8199533.1"/>
    </source>
</evidence>
<dbReference type="Proteomes" id="UP000683925">
    <property type="component" value="Unassembled WGS sequence"/>
</dbReference>